<dbReference type="InterPro" id="IPR038444">
    <property type="entry name" value="DUF465_sf"/>
</dbReference>
<dbReference type="EMBL" id="RCHI01000001">
    <property type="protein sequence ID" value="RLL72858.1"/>
    <property type="molecule type" value="Genomic_DNA"/>
</dbReference>
<dbReference type="Pfam" id="PF04325">
    <property type="entry name" value="DUF465"/>
    <property type="match status" value="1"/>
</dbReference>
<feature type="coiled-coil region" evidence="1">
    <location>
        <begin position="7"/>
        <end position="55"/>
    </location>
</feature>
<name>A0A421BXI4_9RHOB</name>
<gene>
    <name evidence="2" type="ORF">DYS74_00595</name>
</gene>
<sequence length="57" mass="6497">MSLGSHITELRKKHQALSVEVEKATRTPSFDDLHIAELKKQKLRIKEQISRLEGVTA</sequence>
<reference evidence="2 3" key="1">
    <citation type="submission" date="2018-10" db="EMBL/GenBank/DDBJ databases">
        <title>Rhodobacter sp . BO-81.</title>
        <authorList>
            <person name="Im W.T."/>
        </authorList>
    </citation>
    <scope>NUCLEOTIDE SEQUENCE [LARGE SCALE GENOMIC DNA]</scope>
    <source>
        <strain evidence="2 3">BO-81</strain>
    </source>
</reference>
<accession>A0A421BXI4</accession>
<protein>
    <submittedName>
        <fullName evidence="2">DUF465 domain-containing protein</fullName>
    </submittedName>
</protein>
<dbReference type="AlphaFoldDB" id="A0A421BXI4"/>
<evidence type="ECO:0000313" key="2">
    <source>
        <dbReference type="EMBL" id="RLL72858.1"/>
    </source>
</evidence>
<dbReference type="RefSeq" id="WP_121530224.1">
    <property type="nucleotide sequence ID" value="NZ_RCHI01000001.1"/>
</dbReference>
<comment type="caution">
    <text evidence="2">The sequence shown here is derived from an EMBL/GenBank/DDBJ whole genome shotgun (WGS) entry which is preliminary data.</text>
</comment>
<evidence type="ECO:0000256" key="1">
    <source>
        <dbReference type="SAM" id="Coils"/>
    </source>
</evidence>
<dbReference type="Proteomes" id="UP000279673">
    <property type="component" value="Unassembled WGS sequence"/>
</dbReference>
<keyword evidence="1" id="KW-0175">Coiled coil</keyword>
<dbReference type="InterPro" id="IPR007420">
    <property type="entry name" value="DUF465"/>
</dbReference>
<proteinExistence type="predicted"/>
<keyword evidence="3" id="KW-1185">Reference proteome</keyword>
<evidence type="ECO:0000313" key="3">
    <source>
        <dbReference type="Proteomes" id="UP000279673"/>
    </source>
</evidence>
<dbReference type="Gene3D" id="6.10.280.50">
    <property type="match status" value="1"/>
</dbReference>
<organism evidence="2 3">
    <name type="scientific">Paenirhodobacter hankyongi</name>
    <dbReference type="NCBI Taxonomy" id="2294033"/>
    <lineage>
        <taxon>Bacteria</taxon>
        <taxon>Pseudomonadati</taxon>
        <taxon>Pseudomonadota</taxon>
        <taxon>Alphaproteobacteria</taxon>
        <taxon>Rhodobacterales</taxon>
        <taxon>Rhodobacter group</taxon>
        <taxon>Paenirhodobacter</taxon>
    </lineage>
</organism>